<comment type="caution">
    <text evidence="5">The sequence shown here is derived from an EMBL/GenBank/DDBJ whole genome shotgun (WGS) entry which is preliminary data.</text>
</comment>
<dbReference type="GO" id="GO:0032543">
    <property type="term" value="P:mitochondrial translation"/>
    <property type="evidence" value="ECO:0007669"/>
    <property type="project" value="TreeGrafter"/>
</dbReference>
<organism evidence="5 6">
    <name type="scientific">Clitoria ternatea</name>
    <name type="common">Butterfly pea</name>
    <dbReference type="NCBI Taxonomy" id="43366"/>
    <lineage>
        <taxon>Eukaryota</taxon>
        <taxon>Viridiplantae</taxon>
        <taxon>Streptophyta</taxon>
        <taxon>Embryophyta</taxon>
        <taxon>Tracheophyta</taxon>
        <taxon>Spermatophyta</taxon>
        <taxon>Magnoliopsida</taxon>
        <taxon>eudicotyledons</taxon>
        <taxon>Gunneridae</taxon>
        <taxon>Pentapetalae</taxon>
        <taxon>rosids</taxon>
        <taxon>fabids</taxon>
        <taxon>Fabales</taxon>
        <taxon>Fabaceae</taxon>
        <taxon>Papilionoideae</taxon>
        <taxon>50 kb inversion clade</taxon>
        <taxon>NPAAA clade</taxon>
        <taxon>indigoferoid/millettioid clade</taxon>
        <taxon>Phaseoleae</taxon>
        <taxon>Clitoria</taxon>
    </lineage>
</organism>
<reference evidence="5 6" key="1">
    <citation type="submission" date="2024-01" db="EMBL/GenBank/DDBJ databases">
        <title>The genomes of 5 underutilized Papilionoideae crops provide insights into root nodulation and disease resistance.</title>
        <authorList>
            <person name="Yuan L."/>
        </authorList>
    </citation>
    <scope>NUCLEOTIDE SEQUENCE [LARGE SCALE GENOMIC DNA]</scope>
    <source>
        <strain evidence="5">LY-2023</strain>
        <tissue evidence="5">Leaf</tissue>
    </source>
</reference>
<sequence>MVVRIRLSRLGCKNNPFYRVMAADSRSPRDGKHLEVLGYDNPLPGQDGGKRMGLNFDRVKYWLSVGAQPSEPVERILFRAGLLPPLPMLSQSLYALEVTGWDPSSTKRVTNLIEFNEDIYMI</sequence>
<evidence type="ECO:0008006" key="7">
    <source>
        <dbReference type="Google" id="ProtNLM"/>
    </source>
</evidence>
<dbReference type="Gene3D" id="3.30.1320.10">
    <property type="match status" value="1"/>
</dbReference>
<evidence type="ECO:0000256" key="4">
    <source>
        <dbReference type="ARBA" id="ARBA00023274"/>
    </source>
</evidence>
<evidence type="ECO:0000256" key="3">
    <source>
        <dbReference type="ARBA" id="ARBA00022980"/>
    </source>
</evidence>
<dbReference type="Proteomes" id="UP001359559">
    <property type="component" value="Unassembled WGS sequence"/>
</dbReference>
<dbReference type="NCBIfam" id="TIGR00002">
    <property type="entry name" value="S16"/>
    <property type="match status" value="1"/>
</dbReference>
<dbReference type="AlphaFoldDB" id="A0AAN9KL45"/>
<dbReference type="GO" id="GO:0009507">
    <property type="term" value="C:chloroplast"/>
    <property type="evidence" value="ECO:0007669"/>
    <property type="project" value="UniProtKB-SubCell"/>
</dbReference>
<keyword evidence="3" id="KW-0689">Ribosomal protein</keyword>
<evidence type="ECO:0000256" key="2">
    <source>
        <dbReference type="ARBA" id="ARBA00006668"/>
    </source>
</evidence>
<evidence type="ECO:0000313" key="5">
    <source>
        <dbReference type="EMBL" id="KAK7318157.1"/>
    </source>
</evidence>
<dbReference type="GO" id="GO:0003735">
    <property type="term" value="F:structural constituent of ribosome"/>
    <property type="evidence" value="ECO:0007669"/>
    <property type="project" value="InterPro"/>
</dbReference>
<comment type="similarity">
    <text evidence="2">Belongs to the bacterial ribosomal protein bS16 family.</text>
</comment>
<dbReference type="SUPFAM" id="SSF54565">
    <property type="entry name" value="Ribosomal protein S16"/>
    <property type="match status" value="1"/>
</dbReference>
<evidence type="ECO:0000256" key="1">
    <source>
        <dbReference type="ARBA" id="ARBA00004229"/>
    </source>
</evidence>
<name>A0AAN9KL45_CLITE</name>
<dbReference type="InterPro" id="IPR023803">
    <property type="entry name" value="Ribosomal_bS16_dom_sf"/>
</dbReference>
<proteinExistence type="inferred from homology"/>
<dbReference type="InterPro" id="IPR000307">
    <property type="entry name" value="Ribosomal_bS16"/>
</dbReference>
<dbReference type="HAMAP" id="MF_00385">
    <property type="entry name" value="Ribosomal_bS16"/>
    <property type="match status" value="1"/>
</dbReference>
<dbReference type="GO" id="GO:0015935">
    <property type="term" value="C:small ribosomal subunit"/>
    <property type="evidence" value="ECO:0007669"/>
    <property type="project" value="TreeGrafter"/>
</dbReference>
<keyword evidence="4" id="KW-0687">Ribonucleoprotein</keyword>
<protein>
    <recommendedName>
        <fullName evidence="7">Ribosomal protein S16</fullName>
    </recommendedName>
</protein>
<dbReference type="Pfam" id="PF00886">
    <property type="entry name" value="Ribosomal_S16"/>
    <property type="match status" value="1"/>
</dbReference>
<dbReference type="PANTHER" id="PTHR12919:SF39">
    <property type="entry name" value="SMALL RIBOSOMAL SUBUNIT PROTEIN BS16M_BS16C"/>
    <property type="match status" value="1"/>
</dbReference>
<dbReference type="GO" id="GO:0005739">
    <property type="term" value="C:mitochondrion"/>
    <property type="evidence" value="ECO:0007669"/>
    <property type="project" value="GOC"/>
</dbReference>
<gene>
    <name evidence="5" type="ORF">RJT34_02856</name>
</gene>
<dbReference type="EMBL" id="JAYKXN010000001">
    <property type="protein sequence ID" value="KAK7318157.1"/>
    <property type="molecule type" value="Genomic_DNA"/>
</dbReference>
<evidence type="ECO:0000313" key="6">
    <source>
        <dbReference type="Proteomes" id="UP001359559"/>
    </source>
</evidence>
<accession>A0AAN9KL45</accession>
<dbReference type="PANTHER" id="PTHR12919">
    <property type="entry name" value="30S RIBOSOMAL PROTEIN S16"/>
    <property type="match status" value="1"/>
</dbReference>
<comment type="subcellular location">
    <subcellularLocation>
        <location evidence="1">Plastid</location>
        <location evidence="1">Chloroplast</location>
    </subcellularLocation>
</comment>
<keyword evidence="6" id="KW-1185">Reference proteome</keyword>